<evidence type="ECO:0000259" key="2">
    <source>
        <dbReference type="Pfam" id="PF04425"/>
    </source>
</evidence>
<dbReference type="InterPro" id="IPR039634">
    <property type="entry name" value="Bul1-like"/>
</dbReference>
<dbReference type="Pfam" id="PF04426">
    <property type="entry name" value="Bul1_C"/>
    <property type="match status" value="1"/>
</dbReference>
<feature type="domain" description="Bul1 N-terminal" evidence="2">
    <location>
        <begin position="65"/>
        <end position="534"/>
    </location>
</feature>
<feature type="region of interest" description="Disordered" evidence="1">
    <location>
        <begin position="102"/>
        <end position="136"/>
    </location>
</feature>
<dbReference type="EMBL" id="JAIHNG010000164">
    <property type="protein sequence ID" value="KAI5949173.1"/>
    <property type="molecule type" value="Genomic_DNA"/>
</dbReference>
<dbReference type="RefSeq" id="XP_051606683.1">
    <property type="nucleotide sequence ID" value="XM_051754316.1"/>
</dbReference>
<dbReference type="GeneID" id="76152815"/>
<protein>
    <submittedName>
        <fullName evidence="4">BUL1</fullName>
    </submittedName>
</protein>
<dbReference type="PANTHER" id="PTHR31904:SF1">
    <property type="entry name" value="BYPASS OF STOP CODON PROTEIN 5-RELATED"/>
    <property type="match status" value="1"/>
</dbReference>
<feature type="region of interest" description="Disordered" evidence="1">
    <location>
        <begin position="1"/>
        <end position="52"/>
    </location>
</feature>
<dbReference type="InterPro" id="IPR022794">
    <property type="entry name" value="Bul1_C"/>
</dbReference>
<gene>
    <name evidence="4" type="ORF">KGF57_004771</name>
</gene>
<organism evidence="4 5">
    <name type="scientific">Candida theae</name>
    <dbReference type="NCBI Taxonomy" id="1198502"/>
    <lineage>
        <taxon>Eukaryota</taxon>
        <taxon>Fungi</taxon>
        <taxon>Dikarya</taxon>
        <taxon>Ascomycota</taxon>
        <taxon>Saccharomycotina</taxon>
        <taxon>Pichiomycetes</taxon>
        <taxon>Debaryomycetaceae</taxon>
        <taxon>Candida/Lodderomyces clade</taxon>
        <taxon>Candida</taxon>
    </lineage>
</organism>
<evidence type="ECO:0000313" key="5">
    <source>
        <dbReference type="Proteomes" id="UP001204833"/>
    </source>
</evidence>
<dbReference type="Pfam" id="PF04425">
    <property type="entry name" value="Bul1_N"/>
    <property type="match status" value="1"/>
</dbReference>
<evidence type="ECO:0000256" key="1">
    <source>
        <dbReference type="SAM" id="MobiDB-lite"/>
    </source>
</evidence>
<sequence length="819" mass="92652">MTIENSKSGKSDLPPSYDDSERDAEKACDSKTATSNMKRKNVPYRPSPEQQRQIDLLSNASSNNSKSHSRLTTVNSATRTEYFDLLPSFEMFQSILKRDDRQFQEDLSRSPPRYGDTQNSTASHNASLASSPRQSIDQALHNSVPEYRIEQELERQREREHGIYSEVTSGPSLSPVASSPGLHNQNMAVTEDTYGASPLDNIDRLNKVSNSAIDIQIFVTKTVPQPNAKSDMESRLKEYTSGDHVNGYIVVTNTSSSPVEFGLFTVSLEGTVKSTERNANAFDFSNRYSRILMKKFLKMYDLSASYGYTYVPNSAGIEYEPFTVDEMDGCSIGLPDNRILQPKTKYKKFFTFKFPHSLLDNACVNLVLPHLLPPPSMGVDKTCFYNRGESITFNKALGYGMLNVRGTPLLTKDFGFEDMSVSYSIEAKFIDKVDSKEAVSHQDINNAKSDYVISKSAQYFLRFVPDLKEQVAYCKLHNIGNFPADGLGGKFLDQLKNNTTWSSIQQLNNQVEKEIDQKLNSEELSPLEMKLKNLEIHEDSKIIENETFVTTNRPVDIYGKKKKLILSSLMKLGSSTMSINFPDKVIPYGSPGLLMRYNNGEDNSLQPVTSNMEELYNRGAEDILDTIEADLCFESDSNIRPQPIKVKTNIVAWSYNTEYPLPFEIGYDFFYKSHENASNDSVETTENNLHLIKNQVHNYLSFLKSNSLIISKESFMYLKSVQKLGIKKDTIRDYFQSSIEEPDWQISQLSNGKFKWTKRLKISLAIENKHNVTLLPTFQSCLVGRLYCLQVSVKYKGTNSEQNEFAHNVVSLDVPVLVG</sequence>
<name>A0AAD5BAD0_9ASCO</name>
<comment type="caution">
    <text evidence="4">The sequence shown here is derived from an EMBL/GenBank/DDBJ whole genome shotgun (WGS) entry which is preliminary data.</text>
</comment>
<feature type="domain" description="Bul1 C-terminal" evidence="3">
    <location>
        <begin position="720"/>
        <end position="817"/>
    </location>
</feature>
<reference evidence="4 5" key="1">
    <citation type="journal article" date="2022" name="DNA Res.">
        <title>Genome analysis of five recently described species of the CUG-Ser clade uncovers Candida theae as a new hybrid lineage with pathogenic potential in the Candida parapsilosis species complex.</title>
        <authorList>
            <person name="Mixao V."/>
            <person name="Del Olmo V."/>
            <person name="Hegedusova E."/>
            <person name="Saus E."/>
            <person name="Pryszcz L."/>
            <person name="Cillingova A."/>
            <person name="Nosek J."/>
            <person name="Gabaldon T."/>
        </authorList>
    </citation>
    <scope>NUCLEOTIDE SEQUENCE [LARGE SCALE GENOMIC DNA]</scope>
    <source>
        <strain evidence="4 5">CBS 12239</strain>
    </source>
</reference>
<accession>A0AAD5BAD0</accession>
<dbReference type="AlphaFoldDB" id="A0AAD5BAD0"/>
<dbReference type="InterPro" id="IPR007519">
    <property type="entry name" value="Bul1_N"/>
</dbReference>
<keyword evidence="5" id="KW-1185">Reference proteome</keyword>
<evidence type="ECO:0000259" key="3">
    <source>
        <dbReference type="Pfam" id="PF04426"/>
    </source>
</evidence>
<evidence type="ECO:0000313" key="4">
    <source>
        <dbReference type="EMBL" id="KAI5949173.1"/>
    </source>
</evidence>
<proteinExistence type="predicted"/>
<dbReference type="PANTHER" id="PTHR31904">
    <property type="entry name" value="BYPASS OF STOP CODON PROTEIN 5-RELATED"/>
    <property type="match status" value="1"/>
</dbReference>
<feature type="compositionally biased region" description="Polar residues" evidence="1">
    <location>
        <begin position="116"/>
        <end position="136"/>
    </location>
</feature>
<dbReference type="Proteomes" id="UP001204833">
    <property type="component" value="Unassembled WGS sequence"/>
</dbReference>